<evidence type="ECO:0000313" key="2">
    <source>
        <dbReference type="Proteomes" id="UP001497457"/>
    </source>
</evidence>
<accession>A0ABC8VIA7</accession>
<organism evidence="1 2">
    <name type="scientific">Urochloa decumbens</name>
    <dbReference type="NCBI Taxonomy" id="240449"/>
    <lineage>
        <taxon>Eukaryota</taxon>
        <taxon>Viridiplantae</taxon>
        <taxon>Streptophyta</taxon>
        <taxon>Embryophyta</taxon>
        <taxon>Tracheophyta</taxon>
        <taxon>Spermatophyta</taxon>
        <taxon>Magnoliopsida</taxon>
        <taxon>Liliopsida</taxon>
        <taxon>Poales</taxon>
        <taxon>Poaceae</taxon>
        <taxon>PACMAD clade</taxon>
        <taxon>Panicoideae</taxon>
        <taxon>Panicodae</taxon>
        <taxon>Paniceae</taxon>
        <taxon>Melinidinae</taxon>
        <taxon>Urochloa</taxon>
    </lineage>
</organism>
<dbReference type="AlphaFoldDB" id="A0ABC8VIA7"/>
<name>A0ABC8VIA7_9POAL</name>
<proteinExistence type="predicted"/>
<keyword evidence="2" id="KW-1185">Reference proteome</keyword>
<protein>
    <submittedName>
        <fullName evidence="1">Uncharacterized protein</fullName>
    </submittedName>
</protein>
<gene>
    <name evidence="1" type="ORF">URODEC1_LOCUS3797</name>
</gene>
<dbReference type="EMBL" id="OZ075120">
    <property type="protein sequence ID" value="CAL4891445.1"/>
    <property type="molecule type" value="Genomic_DNA"/>
</dbReference>
<sequence>MALLPAIFRFAPASGGIPRPTTTTTTTWRTAAGAGAATARFSPGKQGRQGTRTASKGLRLSRTAPQCYRCPADLIPPERWWEPELRPEDLVEPTGQGLEELKAIRDALVRDPLQPIGLAVKEVVATGGNLFRCQSFHAGVLTGPLLIVAGLCKLYTVAPNLFMDIVLGYIFYKLSVLAANLKRNGKANDICARIQCVVVFILFLKCNNPTKDFYYRFTEFLWTFACQVYGCRACSEIIGFEHPRQELEGLFKAILRWFKEVLYFFFT</sequence>
<reference evidence="1 2" key="2">
    <citation type="submission" date="2024-10" db="EMBL/GenBank/DDBJ databases">
        <authorList>
            <person name="Ryan C."/>
        </authorList>
    </citation>
    <scope>NUCLEOTIDE SEQUENCE [LARGE SCALE GENOMIC DNA]</scope>
</reference>
<dbReference type="Proteomes" id="UP001497457">
    <property type="component" value="Chromosome 10rd"/>
</dbReference>
<evidence type="ECO:0000313" key="1">
    <source>
        <dbReference type="EMBL" id="CAL4891445.1"/>
    </source>
</evidence>
<reference evidence="2" key="1">
    <citation type="submission" date="2024-06" db="EMBL/GenBank/DDBJ databases">
        <authorList>
            <person name="Ryan C."/>
        </authorList>
    </citation>
    <scope>NUCLEOTIDE SEQUENCE [LARGE SCALE GENOMIC DNA]</scope>
</reference>